<evidence type="ECO:0000313" key="1">
    <source>
        <dbReference type="EMBL" id="GAA2428480.1"/>
    </source>
</evidence>
<dbReference type="Proteomes" id="UP001501231">
    <property type="component" value="Unassembled WGS sequence"/>
</dbReference>
<organism evidence="1 2">
    <name type="scientific">Actinomadura vinacea</name>
    <dbReference type="NCBI Taxonomy" id="115336"/>
    <lineage>
        <taxon>Bacteria</taxon>
        <taxon>Bacillati</taxon>
        <taxon>Actinomycetota</taxon>
        <taxon>Actinomycetes</taxon>
        <taxon>Streptosporangiales</taxon>
        <taxon>Thermomonosporaceae</taxon>
        <taxon>Actinomadura</taxon>
    </lineage>
</organism>
<dbReference type="EMBL" id="BAAARW010000016">
    <property type="protein sequence ID" value="GAA2428480.1"/>
    <property type="molecule type" value="Genomic_DNA"/>
</dbReference>
<keyword evidence="2" id="KW-1185">Reference proteome</keyword>
<sequence length="304" mass="34355">MRDEIRSTVEELRGTYFDGKGAVERELLDRGAPLVPELLEIAAEEGTLPYTFKRWFEKIGGAADELLRVRREGPGRLRRYALEALASIGAAHRLDRRDRAAVERLVRLRLKYAADDGDDLARWPRYWPGFWMTVRGDGLKAITAELGLHHLTRATVPMGVHAAVMEEHSITVTGPAGERQYAERIFISPPVEGWRILFLGHESLGHLTDWAKRLSRVCGEAHAYYNDEYDSDDSSWYIARDGARHRGPFAFEDEEDEKADPDTVATYMSVTPDALMLADDLSDGWLATTHPEVTPWHFKGALPI</sequence>
<gene>
    <name evidence="1" type="ORF">GCM10010191_46940</name>
</gene>
<evidence type="ECO:0000313" key="2">
    <source>
        <dbReference type="Proteomes" id="UP001501231"/>
    </source>
</evidence>
<accession>A0ABP5WMP5</accession>
<proteinExistence type="predicted"/>
<reference evidence="2" key="1">
    <citation type="journal article" date="2019" name="Int. J. Syst. Evol. Microbiol.">
        <title>The Global Catalogue of Microorganisms (GCM) 10K type strain sequencing project: providing services to taxonomists for standard genome sequencing and annotation.</title>
        <authorList>
            <consortium name="The Broad Institute Genomics Platform"/>
            <consortium name="The Broad Institute Genome Sequencing Center for Infectious Disease"/>
            <person name="Wu L."/>
            <person name="Ma J."/>
        </authorList>
    </citation>
    <scope>NUCLEOTIDE SEQUENCE [LARGE SCALE GENOMIC DNA]</scope>
    <source>
        <strain evidence="2">JCM 3325</strain>
    </source>
</reference>
<comment type="caution">
    <text evidence="1">The sequence shown here is derived from an EMBL/GenBank/DDBJ whole genome shotgun (WGS) entry which is preliminary data.</text>
</comment>
<name>A0ABP5WMP5_9ACTN</name>
<protein>
    <submittedName>
        <fullName evidence="1">Uncharacterized protein</fullName>
    </submittedName>
</protein>